<feature type="compositionally biased region" description="Low complexity" evidence="1">
    <location>
        <begin position="21"/>
        <end position="32"/>
    </location>
</feature>
<organism evidence="2 3">
    <name type="scientific">Pterulicium gracile</name>
    <dbReference type="NCBI Taxonomy" id="1884261"/>
    <lineage>
        <taxon>Eukaryota</taxon>
        <taxon>Fungi</taxon>
        <taxon>Dikarya</taxon>
        <taxon>Basidiomycota</taxon>
        <taxon>Agaricomycotina</taxon>
        <taxon>Agaricomycetes</taxon>
        <taxon>Agaricomycetidae</taxon>
        <taxon>Agaricales</taxon>
        <taxon>Pleurotineae</taxon>
        <taxon>Pterulaceae</taxon>
        <taxon>Pterulicium</taxon>
    </lineage>
</organism>
<keyword evidence="3" id="KW-1185">Reference proteome</keyword>
<gene>
    <name evidence="2" type="ORF">BDV98DRAFT_608921</name>
</gene>
<dbReference type="AlphaFoldDB" id="A0A5C3Q5J8"/>
<feature type="compositionally biased region" description="Acidic residues" evidence="1">
    <location>
        <begin position="412"/>
        <end position="427"/>
    </location>
</feature>
<dbReference type="OrthoDB" id="1914839at2759"/>
<dbReference type="EMBL" id="ML178883">
    <property type="protein sequence ID" value="TFK95488.1"/>
    <property type="molecule type" value="Genomic_DNA"/>
</dbReference>
<evidence type="ECO:0000256" key="1">
    <source>
        <dbReference type="SAM" id="MobiDB-lite"/>
    </source>
</evidence>
<dbReference type="Pfam" id="PF13432">
    <property type="entry name" value="TPR_16"/>
    <property type="match status" value="2"/>
</dbReference>
<feature type="region of interest" description="Disordered" evidence="1">
    <location>
        <begin position="390"/>
        <end position="427"/>
    </location>
</feature>
<protein>
    <submittedName>
        <fullName evidence="2">Uncharacterized protein</fullName>
    </submittedName>
</protein>
<dbReference type="SUPFAM" id="SSF48452">
    <property type="entry name" value="TPR-like"/>
    <property type="match status" value="1"/>
</dbReference>
<evidence type="ECO:0000313" key="3">
    <source>
        <dbReference type="Proteomes" id="UP000305067"/>
    </source>
</evidence>
<feature type="compositionally biased region" description="Basic residues" evidence="1">
    <location>
        <begin position="1"/>
        <end position="10"/>
    </location>
</feature>
<dbReference type="InterPro" id="IPR011990">
    <property type="entry name" value="TPR-like_helical_dom_sf"/>
</dbReference>
<proteinExistence type="predicted"/>
<reference evidence="2 3" key="1">
    <citation type="journal article" date="2019" name="Nat. Ecol. Evol.">
        <title>Megaphylogeny resolves global patterns of mushroom evolution.</title>
        <authorList>
            <person name="Varga T."/>
            <person name="Krizsan K."/>
            <person name="Foldi C."/>
            <person name="Dima B."/>
            <person name="Sanchez-Garcia M."/>
            <person name="Sanchez-Ramirez S."/>
            <person name="Szollosi G.J."/>
            <person name="Szarkandi J.G."/>
            <person name="Papp V."/>
            <person name="Albert L."/>
            <person name="Andreopoulos W."/>
            <person name="Angelini C."/>
            <person name="Antonin V."/>
            <person name="Barry K.W."/>
            <person name="Bougher N.L."/>
            <person name="Buchanan P."/>
            <person name="Buyck B."/>
            <person name="Bense V."/>
            <person name="Catcheside P."/>
            <person name="Chovatia M."/>
            <person name="Cooper J."/>
            <person name="Damon W."/>
            <person name="Desjardin D."/>
            <person name="Finy P."/>
            <person name="Geml J."/>
            <person name="Haridas S."/>
            <person name="Hughes K."/>
            <person name="Justo A."/>
            <person name="Karasinski D."/>
            <person name="Kautmanova I."/>
            <person name="Kiss B."/>
            <person name="Kocsube S."/>
            <person name="Kotiranta H."/>
            <person name="LaButti K.M."/>
            <person name="Lechner B.E."/>
            <person name="Liimatainen K."/>
            <person name="Lipzen A."/>
            <person name="Lukacs Z."/>
            <person name="Mihaltcheva S."/>
            <person name="Morgado L.N."/>
            <person name="Niskanen T."/>
            <person name="Noordeloos M.E."/>
            <person name="Ohm R.A."/>
            <person name="Ortiz-Santana B."/>
            <person name="Ovrebo C."/>
            <person name="Racz N."/>
            <person name="Riley R."/>
            <person name="Savchenko A."/>
            <person name="Shiryaev A."/>
            <person name="Soop K."/>
            <person name="Spirin V."/>
            <person name="Szebenyi C."/>
            <person name="Tomsovsky M."/>
            <person name="Tulloss R.E."/>
            <person name="Uehling J."/>
            <person name="Grigoriev I.V."/>
            <person name="Vagvolgyi C."/>
            <person name="Papp T."/>
            <person name="Martin F.M."/>
            <person name="Miettinen O."/>
            <person name="Hibbett D.S."/>
            <person name="Nagy L.G."/>
        </authorList>
    </citation>
    <scope>NUCLEOTIDE SEQUENCE [LARGE SCALE GENOMIC DNA]</scope>
    <source>
        <strain evidence="2 3">CBS 309.79</strain>
    </source>
</reference>
<evidence type="ECO:0000313" key="2">
    <source>
        <dbReference type="EMBL" id="TFK95488.1"/>
    </source>
</evidence>
<sequence>MGRTRTKSKKVAASLATEAGSSTSSPSKSDASGQPTVKSLLSKAQSLVSQCDYDLAMRFIERILHKHPNHVETRELLGIVQVEIGEVDLARETFTGLLPPSPNAPPAPPPAAHLYLAQLTDDDPRQALAHYQAAVDIFVSKLDPNSASHPSKQKHTDGDALEEETVEDLKKNLVRTLIAMVEIWMDPAYDLCFEPTAEQTCESLLNLALHSDPNNPEAQQSLASVRLSQNRPEEALSILLHAYASWRHLVPSILPSDDVPPPDASISPLIPPIPTRLAMTRYFLELGRYTEALEVIQSIMGEDDEEVEAWYLEGWCFWLMAEKALEAGGALKVDDGTGFAEGKEGEKIEWKDLARDARDCLDTCEMMFLATKHPDAPLLEHARELIAKLQEAGVEKSEDDDEEEWGGIGGGETEDWEDDDDDDVDMK</sequence>
<accession>A0A5C3Q5J8</accession>
<dbReference type="Gene3D" id="1.25.40.10">
    <property type="entry name" value="Tetratricopeptide repeat domain"/>
    <property type="match status" value="2"/>
</dbReference>
<dbReference type="CDD" id="cd24142">
    <property type="entry name" value="ACL4-like"/>
    <property type="match status" value="1"/>
</dbReference>
<feature type="region of interest" description="Disordered" evidence="1">
    <location>
        <begin position="1"/>
        <end position="36"/>
    </location>
</feature>
<dbReference type="Proteomes" id="UP000305067">
    <property type="component" value="Unassembled WGS sequence"/>
</dbReference>
<dbReference type="STRING" id="1884261.A0A5C3Q5J8"/>
<name>A0A5C3Q5J8_9AGAR</name>